<evidence type="ECO:0000256" key="4">
    <source>
        <dbReference type="ARBA" id="ARBA00022801"/>
    </source>
</evidence>
<evidence type="ECO:0000256" key="2">
    <source>
        <dbReference type="ARBA" id="ARBA00022670"/>
    </source>
</evidence>
<protein>
    <recommendedName>
        <fullName evidence="9 10">D-alanyl-D-alanine dipeptidase</fullName>
        <shortName evidence="9 10">D-Ala-D-Ala dipeptidase</shortName>
        <ecNumber evidence="9 10">3.4.13.22</ecNumber>
    </recommendedName>
</protein>
<feature type="active site" description="Proton donor/acceptor" evidence="9">
    <location>
        <position position="163"/>
    </location>
</feature>
<reference evidence="12" key="1">
    <citation type="journal article" date="2019" name="Int. J. Syst. Evol. Microbiol.">
        <title>The Global Catalogue of Microorganisms (GCM) 10K type strain sequencing project: providing services to taxonomists for standard genome sequencing and annotation.</title>
        <authorList>
            <consortium name="The Broad Institute Genomics Platform"/>
            <consortium name="The Broad Institute Genome Sequencing Center for Infectious Disease"/>
            <person name="Wu L."/>
            <person name="Ma J."/>
        </authorList>
    </citation>
    <scope>NUCLEOTIDE SEQUENCE [LARGE SCALE GENOMIC DNA]</scope>
    <source>
        <strain evidence="12">LMG 24813</strain>
    </source>
</reference>
<evidence type="ECO:0000256" key="10">
    <source>
        <dbReference type="PIRNR" id="PIRNR026671"/>
    </source>
</evidence>
<comment type="function">
    <text evidence="9 10">Catalyzes hydrolysis of the D-alanyl-D-alanine dipeptide.</text>
</comment>
<dbReference type="PANTHER" id="PTHR43126:SF1">
    <property type="entry name" value="D-ALANYL-D-ALANINE DIPEPTIDASE"/>
    <property type="match status" value="1"/>
</dbReference>
<dbReference type="NCBIfam" id="NF007557">
    <property type="entry name" value="PRK10178.1"/>
    <property type="match status" value="1"/>
</dbReference>
<keyword evidence="4 9" id="KW-0378">Hydrolase</keyword>
<dbReference type="Pfam" id="PF01427">
    <property type="entry name" value="Peptidase_M15"/>
    <property type="match status" value="1"/>
</dbReference>
<feature type="binding site" evidence="9">
    <location>
        <position position="99"/>
    </location>
    <ligand>
        <name>Zn(2+)</name>
        <dbReference type="ChEBI" id="CHEBI:29105"/>
        <note>catalytic</note>
    </ligand>
</feature>
<organism evidence="11 12">
    <name type="scientific">Candidimonas humi</name>
    <dbReference type="NCBI Taxonomy" id="683355"/>
    <lineage>
        <taxon>Bacteria</taxon>
        <taxon>Pseudomonadati</taxon>
        <taxon>Pseudomonadota</taxon>
        <taxon>Betaproteobacteria</taxon>
        <taxon>Burkholderiales</taxon>
        <taxon>Alcaligenaceae</taxon>
        <taxon>Candidimonas</taxon>
    </lineage>
</organism>
<dbReference type="GO" id="GO:0160237">
    <property type="term" value="F:D-Ala-D-Ala dipeptidase activity"/>
    <property type="evidence" value="ECO:0007669"/>
    <property type="project" value="UniProtKB-EC"/>
</dbReference>
<evidence type="ECO:0000313" key="12">
    <source>
        <dbReference type="Proteomes" id="UP001595848"/>
    </source>
</evidence>
<dbReference type="EMBL" id="JBHSBV010000003">
    <property type="protein sequence ID" value="MFC4201107.1"/>
    <property type="molecule type" value="Genomic_DNA"/>
</dbReference>
<dbReference type="EC" id="3.4.13.22" evidence="9 10"/>
<dbReference type="InterPro" id="IPR009045">
    <property type="entry name" value="Zn_M74/Hedgehog-like"/>
</dbReference>
<dbReference type="RefSeq" id="WP_376810949.1">
    <property type="nucleotide sequence ID" value="NZ_JAHTBN010000002.1"/>
</dbReference>
<dbReference type="HAMAP" id="MF_01924">
    <property type="entry name" value="A_A_dipeptidase"/>
    <property type="match status" value="1"/>
</dbReference>
<sequence>MQADPSELVEITPEQYLVDIDLVYATANNLAGRPVYAQARCALRPQAAACLLRAARAANRAGCRLKIFDAYRPPRAQQIFWALCPDPRYIADASQGSNHTRGIAVDVTLVDANGVPLDMGTGFDAMEDRSHHDRDDLPQQVQRNRSLLLGIMLQAGFRSIATEWWHYELPDSKRYALLDDPIVTAVPE</sequence>
<dbReference type="CDD" id="cd14840">
    <property type="entry name" value="D-Ala-D-Ala_dipeptidase_Aad"/>
    <property type="match status" value="1"/>
</dbReference>
<evidence type="ECO:0000256" key="9">
    <source>
        <dbReference type="HAMAP-Rule" id="MF_01924"/>
    </source>
</evidence>
<dbReference type="Gene3D" id="3.30.1380.10">
    <property type="match status" value="1"/>
</dbReference>
<dbReference type="InterPro" id="IPR000755">
    <property type="entry name" value="A_A_dipeptidase"/>
</dbReference>
<evidence type="ECO:0000313" key="11">
    <source>
        <dbReference type="EMBL" id="MFC4201107.1"/>
    </source>
</evidence>
<keyword evidence="8 10" id="KW-0961">Cell wall biogenesis/degradation</keyword>
<evidence type="ECO:0000256" key="8">
    <source>
        <dbReference type="ARBA" id="ARBA00023316"/>
    </source>
</evidence>
<feature type="binding site" evidence="9">
    <location>
        <position position="106"/>
    </location>
    <ligand>
        <name>Zn(2+)</name>
        <dbReference type="ChEBI" id="CHEBI:29105"/>
        <note>catalytic</note>
    </ligand>
</feature>
<comment type="similarity">
    <text evidence="9 10">Belongs to the peptidase M15D family.</text>
</comment>
<comment type="catalytic activity">
    <reaction evidence="1 9 10">
        <text>D-alanyl-D-alanine + H2O = 2 D-alanine</text>
        <dbReference type="Rhea" id="RHEA:20661"/>
        <dbReference type="ChEBI" id="CHEBI:15377"/>
        <dbReference type="ChEBI" id="CHEBI:57416"/>
        <dbReference type="ChEBI" id="CHEBI:57822"/>
        <dbReference type="EC" id="3.4.13.22"/>
    </reaction>
</comment>
<keyword evidence="7 9" id="KW-0482">Metalloprotease</keyword>
<name>A0ABV8NY20_9BURK</name>
<evidence type="ECO:0000256" key="5">
    <source>
        <dbReference type="ARBA" id="ARBA00022833"/>
    </source>
</evidence>
<feature type="binding site" evidence="9">
    <location>
        <position position="166"/>
    </location>
    <ligand>
        <name>Zn(2+)</name>
        <dbReference type="ChEBI" id="CHEBI:29105"/>
        <note>catalytic</note>
    </ligand>
</feature>
<keyword evidence="2 9" id="KW-0645">Protease</keyword>
<feature type="site" description="Transition state stabilizer" evidence="9">
    <location>
        <position position="72"/>
    </location>
</feature>
<comment type="caution">
    <text evidence="11">The sequence shown here is derived from an EMBL/GenBank/DDBJ whole genome shotgun (WGS) entry which is preliminary data.</text>
</comment>
<keyword evidence="3 9" id="KW-0479">Metal-binding</keyword>
<keyword evidence="5 9" id="KW-0862">Zinc</keyword>
<evidence type="ECO:0000256" key="7">
    <source>
        <dbReference type="ARBA" id="ARBA00023049"/>
    </source>
</evidence>
<proteinExistence type="inferred from homology"/>
<comment type="cofactor">
    <cofactor evidence="9">
        <name>Zn(2+)</name>
        <dbReference type="ChEBI" id="CHEBI:29105"/>
    </cofactor>
    <text evidence="9">Binds 1 zinc ion per subunit.</text>
</comment>
<dbReference type="Proteomes" id="UP001595848">
    <property type="component" value="Unassembled WGS sequence"/>
</dbReference>
<evidence type="ECO:0000256" key="1">
    <source>
        <dbReference type="ARBA" id="ARBA00001362"/>
    </source>
</evidence>
<accession>A0ABV8NY20</accession>
<dbReference type="PANTHER" id="PTHR43126">
    <property type="entry name" value="D-ALANYL-D-ALANINE DIPEPTIDASE"/>
    <property type="match status" value="1"/>
</dbReference>
<evidence type="ECO:0000256" key="6">
    <source>
        <dbReference type="ARBA" id="ARBA00022997"/>
    </source>
</evidence>
<keyword evidence="12" id="KW-1185">Reference proteome</keyword>
<dbReference type="SUPFAM" id="SSF55166">
    <property type="entry name" value="Hedgehog/DD-peptidase"/>
    <property type="match status" value="1"/>
</dbReference>
<dbReference type="PIRSF" id="PIRSF026671">
    <property type="entry name" value="AA_dipeptidase"/>
    <property type="match status" value="1"/>
</dbReference>
<evidence type="ECO:0000256" key="3">
    <source>
        <dbReference type="ARBA" id="ARBA00022723"/>
    </source>
</evidence>
<keyword evidence="6 9" id="KW-0224">Dipeptidase</keyword>
<gene>
    <name evidence="9 11" type="primary">ddpX</name>
    <name evidence="11" type="ORF">ACFOY1_09085</name>
</gene>